<evidence type="ECO:0000313" key="3">
    <source>
        <dbReference type="EMBL" id="MBP2180193.1"/>
    </source>
</evidence>
<reference evidence="3 4" key="1">
    <citation type="submission" date="2021-03" db="EMBL/GenBank/DDBJ databases">
        <title>Sequencing the genomes of 1000 actinobacteria strains.</title>
        <authorList>
            <person name="Klenk H.-P."/>
        </authorList>
    </citation>
    <scope>NUCLEOTIDE SEQUENCE [LARGE SCALE GENOMIC DNA]</scope>
    <source>
        <strain evidence="3 4">DSM 45510</strain>
    </source>
</reference>
<feature type="compositionally biased region" description="Polar residues" evidence="1">
    <location>
        <begin position="219"/>
        <end position="231"/>
    </location>
</feature>
<gene>
    <name evidence="3" type="ORF">JOM49_001719</name>
</gene>
<proteinExistence type="predicted"/>
<dbReference type="InterPro" id="IPR006311">
    <property type="entry name" value="TAT_signal"/>
</dbReference>
<keyword evidence="2" id="KW-0732">Signal</keyword>
<feature type="compositionally biased region" description="Basic and acidic residues" evidence="1">
    <location>
        <begin position="336"/>
        <end position="345"/>
    </location>
</feature>
<feature type="region of interest" description="Disordered" evidence="1">
    <location>
        <begin position="252"/>
        <end position="356"/>
    </location>
</feature>
<sequence length="356" mass="35112">MAVHSTMEPELRSGLRAAARRLLLTTGLTVAGAALAFAFSSPAWADDTETSSGTGQTSTTAVAAESTAVAMSAKPAEAPVTTAKHQEEPETTESEATEATQAKTPKPKVKPAEVVSTLLATTSAAVEEDAPKLPAKPSGGLLGGLVNTVGGVLNAVTSTVGSVGDAVLRPVLAPILAPVDHCPAPEIVVPLPGLDDGFDPWPPPATADARGTTSTIAVITPDAGSTGTTATAVEEPEPARITPVHQLTTVTATTKHHSAPAPAAPAPDDPGSKVRAGSGGGGGAPGGGTPPSTPCAPPAGHSASAHPGQDNNGGRNHLGVLPSSDSTTQLRLIGTSRDHAADGAGREAALPTTSPD</sequence>
<comment type="caution">
    <text evidence="3">The sequence shown here is derived from an EMBL/GenBank/DDBJ whole genome shotgun (WGS) entry which is preliminary data.</text>
</comment>
<feature type="compositionally biased region" description="Low complexity" evidence="1">
    <location>
        <begin position="298"/>
        <end position="308"/>
    </location>
</feature>
<feature type="signal peptide" evidence="2">
    <location>
        <begin position="1"/>
        <end position="45"/>
    </location>
</feature>
<feature type="compositionally biased region" description="Gly residues" evidence="1">
    <location>
        <begin position="277"/>
        <end position="289"/>
    </location>
</feature>
<evidence type="ECO:0008006" key="5">
    <source>
        <dbReference type="Google" id="ProtNLM"/>
    </source>
</evidence>
<evidence type="ECO:0000313" key="4">
    <source>
        <dbReference type="Proteomes" id="UP000741013"/>
    </source>
</evidence>
<organism evidence="3 4">
    <name type="scientific">Amycolatopsis magusensis</name>
    <dbReference type="NCBI Taxonomy" id="882444"/>
    <lineage>
        <taxon>Bacteria</taxon>
        <taxon>Bacillati</taxon>
        <taxon>Actinomycetota</taxon>
        <taxon>Actinomycetes</taxon>
        <taxon>Pseudonocardiales</taxon>
        <taxon>Pseudonocardiaceae</taxon>
        <taxon>Amycolatopsis</taxon>
    </lineage>
</organism>
<protein>
    <recommendedName>
        <fullName evidence="5">Secreted protein</fullName>
    </recommendedName>
</protein>
<accession>A0ABS4PLG5</accession>
<evidence type="ECO:0000256" key="2">
    <source>
        <dbReference type="SAM" id="SignalP"/>
    </source>
</evidence>
<evidence type="ECO:0000256" key="1">
    <source>
        <dbReference type="SAM" id="MobiDB-lite"/>
    </source>
</evidence>
<feature type="chain" id="PRO_5045992671" description="Secreted protein" evidence="2">
    <location>
        <begin position="46"/>
        <end position="356"/>
    </location>
</feature>
<dbReference type="RefSeq" id="WP_209663803.1">
    <property type="nucleotide sequence ID" value="NZ_JAGGMS010000001.1"/>
</dbReference>
<name>A0ABS4PLG5_9PSEU</name>
<dbReference type="EMBL" id="JAGGMS010000001">
    <property type="protein sequence ID" value="MBP2180193.1"/>
    <property type="molecule type" value="Genomic_DNA"/>
</dbReference>
<feature type="region of interest" description="Disordered" evidence="1">
    <location>
        <begin position="219"/>
        <end position="239"/>
    </location>
</feature>
<feature type="region of interest" description="Disordered" evidence="1">
    <location>
        <begin position="69"/>
        <end position="112"/>
    </location>
</feature>
<keyword evidence="4" id="KW-1185">Reference proteome</keyword>
<dbReference type="Proteomes" id="UP000741013">
    <property type="component" value="Unassembled WGS sequence"/>
</dbReference>
<dbReference type="PROSITE" id="PS51318">
    <property type="entry name" value="TAT"/>
    <property type="match status" value="1"/>
</dbReference>